<name>A0A812PNH6_9DINO</name>
<keyword evidence="2" id="KW-0378">Hydrolase</keyword>
<dbReference type="GO" id="GO:0000462">
    <property type="term" value="P:maturation of SSU-rRNA from tricistronic rRNA transcript (SSU-rRNA, 5.8S rRNA, LSU-rRNA)"/>
    <property type="evidence" value="ECO:0007669"/>
    <property type="project" value="TreeGrafter"/>
</dbReference>
<feature type="compositionally biased region" description="Low complexity" evidence="5">
    <location>
        <begin position="7"/>
        <end position="21"/>
    </location>
</feature>
<accession>A0A812PNH6</accession>
<dbReference type="OrthoDB" id="10025033at2759"/>
<dbReference type="Proteomes" id="UP000604046">
    <property type="component" value="Unassembled WGS sequence"/>
</dbReference>
<evidence type="ECO:0000313" key="7">
    <source>
        <dbReference type="Proteomes" id="UP000604046"/>
    </source>
</evidence>
<evidence type="ECO:0000256" key="4">
    <source>
        <dbReference type="ARBA" id="ARBA00022840"/>
    </source>
</evidence>
<dbReference type="GO" id="GO:0003723">
    <property type="term" value="F:RNA binding"/>
    <property type="evidence" value="ECO:0007669"/>
    <property type="project" value="TreeGrafter"/>
</dbReference>
<sequence length="190" mass="20196">MAEVWEPPFESSPSRPASSSPNHTGPAGRHPLSHPEPVADLALSQSSSHPAALTRHGKQEAGRLGPGHTYRLYSSAAYENYFAKFAPIPMLHTPMDPVLLLLAFLGVPRLDVFPWPTPPPSDAVAAAIRRLRAIGAIEDDGSNTEGSRASSAAVRCTKLGYRLAALPVAPRYARMMLAAITASAELKALA</sequence>
<dbReference type="GO" id="GO:0005524">
    <property type="term" value="F:ATP binding"/>
    <property type="evidence" value="ECO:0007669"/>
    <property type="project" value="UniProtKB-KW"/>
</dbReference>
<keyword evidence="7" id="KW-1185">Reference proteome</keyword>
<reference evidence="6" key="1">
    <citation type="submission" date="2021-02" db="EMBL/GenBank/DDBJ databases">
        <authorList>
            <person name="Dougan E. K."/>
            <person name="Rhodes N."/>
            <person name="Thang M."/>
            <person name="Chan C."/>
        </authorList>
    </citation>
    <scope>NUCLEOTIDE SEQUENCE</scope>
</reference>
<keyword evidence="1" id="KW-0547">Nucleotide-binding</keyword>
<dbReference type="PANTHER" id="PTHR18934:SF99">
    <property type="entry name" value="ATP-DEPENDENT RNA HELICASE DHX37-RELATED"/>
    <property type="match status" value="1"/>
</dbReference>
<dbReference type="AlphaFoldDB" id="A0A812PNH6"/>
<evidence type="ECO:0000313" key="6">
    <source>
        <dbReference type="EMBL" id="CAE7364514.1"/>
    </source>
</evidence>
<protein>
    <submittedName>
        <fullName evidence="6">FAS4 protein</fullName>
    </submittedName>
</protein>
<evidence type="ECO:0000256" key="2">
    <source>
        <dbReference type="ARBA" id="ARBA00022801"/>
    </source>
</evidence>
<evidence type="ECO:0000256" key="1">
    <source>
        <dbReference type="ARBA" id="ARBA00022741"/>
    </source>
</evidence>
<feature type="region of interest" description="Disordered" evidence="5">
    <location>
        <begin position="1"/>
        <end position="66"/>
    </location>
</feature>
<dbReference type="GO" id="GO:0016787">
    <property type="term" value="F:hydrolase activity"/>
    <property type="evidence" value="ECO:0007669"/>
    <property type="project" value="UniProtKB-KW"/>
</dbReference>
<dbReference type="Gene3D" id="1.20.120.1080">
    <property type="match status" value="1"/>
</dbReference>
<dbReference type="SUPFAM" id="SSF52540">
    <property type="entry name" value="P-loop containing nucleoside triphosphate hydrolases"/>
    <property type="match status" value="1"/>
</dbReference>
<dbReference type="GO" id="GO:0005730">
    <property type="term" value="C:nucleolus"/>
    <property type="evidence" value="ECO:0007669"/>
    <property type="project" value="TreeGrafter"/>
</dbReference>
<comment type="caution">
    <text evidence="6">The sequence shown here is derived from an EMBL/GenBank/DDBJ whole genome shotgun (WGS) entry which is preliminary data.</text>
</comment>
<dbReference type="PANTHER" id="PTHR18934">
    <property type="entry name" value="ATP-DEPENDENT RNA HELICASE"/>
    <property type="match status" value="1"/>
</dbReference>
<organism evidence="6 7">
    <name type="scientific">Symbiodinium natans</name>
    <dbReference type="NCBI Taxonomy" id="878477"/>
    <lineage>
        <taxon>Eukaryota</taxon>
        <taxon>Sar</taxon>
        <taxon>Alveolata</taxon>
        <taxon>Dinophyceae</taxon>
        <taxon>Suessiales</taxon>
        <taxon>Symbiodiniaceae</taxon>
        <taxon>Symbiodinium</taxon>
    </lineage>
</organism>
<gene>
    <name evidence="6" type="primary">FAS4</name>
    <name evidence="6" type="ORF">SNAT2548_LOCUS19734</name>
</gene>
<keyword evidence="3" id="KW-0347">Helicase</keyword>
<keyword evidence="4" id="KW-0067">ATP-binding</keyword>
<evidence type="ECO:0000256" key="3">
    <source>
        <dbReference type="ARBA" id="ARBA00022806"/>
    </source>
</evidence>
<dbReference type="InterPro" id="IPR027417">
    <property type="entry name" value="P-loop_NTPase"/>
</dbReference>
<dbReference type="GO" id="GO:0004386">
    <property type="term" value="F:helicase activity"/>
    <property type="evidence" value="ECO:0007669"/>
    <property type="project" value="UniProtKB-KW"/>
</dbReference>
<evidence type="ECO:0000256" key="5">
    <source>
        <dbReference type="SAM" id="MobiDB-lite"/>
    </source>
</evidence>
<dbReference type="EMBL" id="CAJNDS010002188">
    <property type="protein sequence ID" value="CAE7364514.1"/>
    <property type="molecule type" value="Genomic_DNA"/>
</dbReference>
<proteinExistence type="predicted"/>